<feature type="region of interest" description="Disordered" evidence="1">
    <location>
        <begin position="149"/>
        <end position="176"/>
    </location>
</feature>
<evidence type="ECO:0000313" key="2">
    <source>
        <dbReference type="EMBL" id="CAE0363437.1"/>
    </source>
</evidence>
<accession>A0A7S3JUY9</accession>
<name>A0A7S3JUY9_9STRA</name>
<dbReference type="AlphaFoldDB" id="A0A7S3JUY9"/>
<reference evidence="2" key="1">
    <citation type="submission" date="2021-01" db="EMBL/GenBank/DDBJ databases">
        <authorList>
            <person name="Corre E."/>
            <person name="Pelletier E."/>
            <person name="Niang G."/>
            <person name="Scheremetjew M."/>
            <person name="Finn R."/>
            <person name="Kale V."/>
            <person name="Holt S."/>
            <person name="Cochrane G."/>
            <person name="Meng A."/>
            <person name="Brown T."/>
            <person name="Cohen L."/>
        </authorList>
    </citation>
    <scope>NUCLEOTIDE SEQUENCE</scope>
    <source>
        <strain evidence="2">CCMP1510</strain>
    </source>
</reference>
<feature type="compositionally biased region" description="Basic and acidic residues" evidence="1">
    <location>
        <begin position="9"/>
        <end position="21"/>
    </location>
</feature>
<gene>
    <name evidence="2" type="ORF">ALAG00032_LOCUS4178</name>
</gene>
<protein>
    <submittedName>
        <fullName evidence="2">Uncharacterized protein</fullName>
    </submittedName>
</protein>
<dbReference type="EMBL" id="HBIJ01005944">
    <property type="protein sequence ID" value="CAE0363437.1"/>
    <property type="molecule type" value="Transcribed_RNA"/>
</dbReference>
<proteinExistence type="predicted"/>
<organism evidence="2">
    <name type="scientific">Aureoumbra lagunensis</name>
    <dbReference type="NCBI Taxonomy" id="44058"/>
    <lineage>
        <taxon>Eukaryota</taxon>
        <taxon>Sar</taxon>
        <taxon>Stramenopiles</taxon>
        <taxon>Ochrophyta</taxon>
        <taxon>Pelagophyceae</taxon>
        <taxon>Pelagomonadales</taxon>
        <taxon>Aureoumbra</taxon>
    </lineage>
</organism>
<feature type="region of interest" description="Disordered" evidence="1">
    <location>
        <begin position="1"/>
        <end position="21"/>
    </location>
</feature>
<sequence>MDQIQISLDDGRQEHRAPPEGAECKVTWDDIDETNYCEYQTAPSMLWFPAQACETAVEHMRTIQFHDYLKKVEKADCAAEMCRLLDAGPPIYIEEREALPLPNEETHILQLWYMSNNRTISARLEGALDGEERQKLWDSLTALNKFALDKNEDDDKTSTGKNGQDDNNAAALSSTR</sequence>
<evidence type="ECO:0000256" key="1">
    <source>
        <dbReference type="SAM" id="MobiDB-lite"/>
    </source>
</evidence>
<feature type="compositionally biased region" description="Polar residues" evidence="1">
    <location>
        <begin position="159"/>
        <end position="176"/>
    </location>
</feature>